<dbReference type="Proteomes" id="UP001500320">
    <property type="component" value="Unassembled WGS sequence"/>
</dbReference>
<organism evidence="11 12">
    <name type="scientific">Planomonospora alba</name>
    <dbReference type="NCBI Taxonomy" id="161354"/>
    <lineage>
        <taxon>Bacteria</taxon>
        <taxon>Bacillati</taxon>
        <taxon>Actinomycetota</taxon>
        <taxon>Actinomycetes</taxon>
        <taxon>Streptosporangiales</taxon>
        <taxon>Streptosporangiaceae</taxon>
        <taxon>Planomonospora</taxon>
    </lineage>
</organism>
<keyword evidence="5 10" id="KW-0812">Transmembrane</keyword>
<protein>
    <submittedName>
        <fullName evidence="11">Cation acetate symporter</fullName>
    </submittedName>
</protein>
<dbReference type="CDD" id="cd11480">
    <property type="entry name" value="SLC5sbd_u4"/>
    <property type="match status" value="1"/>
</dbReference>
<feature type="transmembrane region" description="Helical" evidence="10">
    <location>
        <begin position="183"/>
        <end position="201"/>
    </location>
</feature>
<dbReference type="Pfam" id="PF00474">
    <property type="entry name" value="SSF"/>
    <property type="match status" value="2"/>
</dbReference>
<keyword evidence="7 10" id="KW-1133">Transmembrane helix</keyword>
<reference evidence="12" key="1">
    <citation type="journal article" date="2019" name="Int. J. Syst. Evol. Microbiol.">
        <title>The Global Catalogue of Microorganisms (GCM) 10K type strain sequencing project: providing services to taxonomists for standard genome sequencing and annotation.</title>
        <authorList>
            <consortium name="The Broad Institute Genomics Platform"/>
            <consortium name="The Broad Institute Genome Sequencing Center for Infectious Disease"/>
            <person name="Wu L."/>
            <person name="Ma J."/>
        </authorList>
    </citation>
    <scope>NUCLEOTIDE SEQUENCE [LARGE SCALE GENOMIC DNA]</scope>
    <source>
        <strain evidence="12">JCM 9373</strain>
    </source>
</reference>
<evidence type="ECO:0000256" key="1">
    <source>
        <dbReference type="ARBA" id="ARBA00004651"/>
    </source>
</evidence>
<evidence type="ECO:0000256" key="10">
    <source>
        <dbReference type="SAM" id="Phobius"/>
    </source>
</evidence>
<comment type="subcellular location">
    <subcellularLocation>
        <location evidence="1">Cell membrane</location>
        <topology evidence="1">Multi-pass membrane protein</topology>
    </subcellularLocation>
</comment>
<feature type="transmembrane region" description="Helical" evidence="10">
    <location>
        <begin position="525"/>
        <end position="543"/>
    </location>
</feature>
<proteinExistence type="inferred from homology"/>
<feature type="transmembrane region" description="Helical" evidence="10">
    <location>
        <begin position="493"/>
        <end position="513"/>
    </location>
</feature>
<dbReference type="Gene3D" id="1.20.1730.10">
    <property type="entry name" value="Sodium/glucose cotransporter"/>
    <property type="match status" value="1"/>
</dbReference>
<feature type="transmembrane region" description="Helical" evidence="10">
    <location>
        <begin position="6"/>
        <end position="25"/>
    </location>
</feature>
<keyword evidence="6" id="KW-0769">Symport</keyword>
<sequence length="576" mass="59973">MNTAYGLAAVVVVVLAAVLIGAFGLRLSRTTSDFYVASRTVSPLWNASAIGGEYLSAASFLGIAGLILAYGADMLWLPVGWTGGYLVLLVLVSAPLRRSGAYTLPDFAEARLESMTVRRCASVLVVLIGWLYLMPQFQSAGLVLRTITGAPAWAGGLLVAVVVAVNVLSGGMRSITFVQAFQYWLKLTALALPVVFLLLAWRADGAPSPDGDRPPVFAERTTVTVATDVTVRVDAPVAVTVTGRLDGRSHTQTPLTLAPGRHAVAHGAVIVFPAGAAVPHAENLPALTDRQWALPLESRDHPLYSTYSLILATFLGTMGLPHVLVRFYTNPDGRAARRTTLVVLSLLGAFYLLPAIYGALGRIYAPELLMTGRTDAVVLTLPGRLVGGTAGDLLSALVTAGAFAAFLSTSSGLTVSVAGVIGQDILRGGVRSFRVATVLAVLVPLALATATRSLPVADVVGLAFAVAASSFCPLLVLGIWWRRFTDAGALAGLLAGGGLASAAVLATIVAGPIGGWAGALLAQPAAWTVPIAFLVMAVVSLLTPGRVPKGVARTMVRLHTPETLNVDRGDWRPRGS</sequence>
<dbReference type="PANTHER" id="PTHR48086:SF6">
    <property type="entry name" value="CATION_ACETATE SYMPORTER ACTP"/>
    <property type="match status" value="1"/>
</dbReference>
<feature type="transmembrane region" description="Helical" evidence="10">
    <location>
        <begin position="45"/>
        <end position="69"/>
    </location>
</feature>
<evidence type="ECO:0000256" key="7">
    <source>
        <dbReference type="ARBA" id="ARBA00022989"/>
    </source>
</evidence>
<evidence type="ECO:0000256" key="6">
    <source>
        <dbReference type="ARBA" id="ARBA00022847"/>
    </source>
</evidence>
<dbReference type="PANTHER" id="PTHR48086">
    <property type="entry name" value="SODIUM/PROLINE SYMPORTER-RELATED"/>
    <property type="match status" value="1"/>
</dbReference>
<keyword evidence="12" id="KW-1185">Reference proteome</keyword>
<name>A0ABP6NHZ6_9ACTN</name>
<accession>A0ABP6NHZ6</accession>
<comment type="similarity">
    <text evidence="2 9">Belongs to the sodium:solute symporter (SSF) (TC 2.A.21) family.</text>
</comment>
<dbReference type="EMBL" id="BAAAUT010000036">
    <property type="protein sequence ID" value="GAA3148228.1"/>
    <property type="molecule type" value="Genomic_DNA"/>
</dbReference>
<evidence type="ECO:0000256" key="5">
    <source>
        <dbReference type="ARBA" id="ARBA00022692"/>
    </source>
</evidence>
<feature type="transmembrane region" description="Helical" evidence="10">
    <location>
        <begin position="116"/>
        <end position="133"/>
    </location>
</feature>
<evidence type="ECO:0000256" key="4">
    <source>
        <dbReference type="ARBA" id="ARBA00022475"/>
    </source>
</evidence>
<feature type="transmembrane region" description="Helical" evidence="10">
    <location>
        <begin position="153"/>
        <end position="171"/>
    </location>
</feature>
<evidence type="ECO:0000313" key="11">
    <source>
        <dbReference type="EMBL" id="GAA3148228.1"/>
    </source>
</evidence>
<feature type="transmembrane region" description="Helical" evidence="10">
    <location>
        <begin position="75"/>
        <end position="96"/>
    </location>
</feature>
<gene>
    <name evidence="11" type="ORF">GCM10010466_44010</name>
</gene>
<feature type="transmembrane region" description="Helical" evidence="10">
    <location>
        <begin position="340"/>
        <end position="360"/>
    </location>
</feature>
<keyword evidence="4" id="KW-1003">Cell membrane</keyword>
<comment type="caution">
    <text evidence="11">The sequence shown here is derived from an EMBL/GenBank/DDBJ whole genome shotgun (WGS) entry which is preliminary data.</text>
</comment>
<feature type="transmembrane region" description="Helical" evidence="10">
    <location>
        <begin position="393"/>
        <end position="421"/>
    </location>
</feature>
<feature type="transmembrane region" description="Helical" evidence="10">
    <location>
        <begin position="460"/>
        <end position="481"/>
    </location>
</feature>
<evidence type="ECO:0000256" key="3">
    <source>
        <dbReference type="ARBA" id="ARBA00022448"/>
    </source>
</evidence>
<dbReference type="RefSeq" id="WP_344862469.1">
    <property type="nucleotide sequence ID" value="NZ_BAAAUT010000036.1"/>
</dbReference>
<evidence type="ECO:0000256" key="8">
    <source>
        <dbReference type="ARBA" id="ARBA00023136"/>
    </source>
</evidence>
<dbReference type="InterPro" id="IPR038377">
    <property type="entry name" value="Na/Glc_symporter_sf"/>
</dbReference>
<keyword evidence="3" id="KW-0813">Transport</keyword>
<evidence type="ECO:0000256" key="2">
    <source>
        <dbReference type="ARBA" id="ARBA00006434"/>
    </source>
</evidence>
<evidence type="ECO:0000313" key="12">
    <source>
        <dbReference type="Proteomes" id="UP001500320"/>
    </source>
</evidence>
<feature type="transmembrane region" description="Helical" evidence="10">
    <location>
        <begin position="304"/>
        <end position="328"/>
    </location>
</feature>
<feature type="transmembrane region" description="Helical" evidence="10">
    <location>
        <begin position="433"/>
        <end position="454"/>
    </location>
</feature>
<dbReference type="PROSITE" id="PS50283">
    <property type="entry name" value="NA_SOLUT_SYMP_3"/>
    <property type="match status" value="1"/>
</dbReference>
<keyword evidence="8 10" id="KW-0472">Membrane</keyword>
<dbReference type="InterPro" id="IPR001734">
    <property type="entry name" value="Na/solute_symporter"/>
</dbReference>
<dbReference type="InterPro" id="IPR050277">
    <property type="entry name" value="Sodium:Solute_Symporter"/>
</dbReference>
<evidence type="ECO:0000256" key="9">
    <source>
        <dbReference type="RuleBase" id="RU362091"/>
    </source>
</evidence>